<dbReference type="Proteomes" id="UP001286456">
    <property type="component" value="Unassembled WGS sequence"/>
</dbReference>
<keyword evidence="3" id="KW-1185">Reference proteome</keyword>
<evidence type="ECO:0000313" key="2">
    <source>
        <dbReference type="EMBL" id="KAK3324748.1"/>
    </source>
</evidence>
<keyword evidence="1" id="KW-0472">Membrane</keyword>
<protein>
    <submittedName>
        <fullName evidence="2">Uncharacterized protein</fullName>
    </submittedName>
</protein>
<proteinExistence type="predicted"/>
<accession>A0AAE0IGJ7</accession>
<organism evidence="2 3">
    <name type="scientific">Cercophora scortea</name>
    <dbReference type="NCBI Taxonomy" id="314031"/>
    <lineage>
        <taxon>Eukaryota</taxon>
        <taxon>Fungi</taxon>
        <taxon>Dikarya</taxon>
        <taxon>Ascomycota</taxon>
        <taxon>Pezizomycotina</taxon>
        <taxon>Sordariomycetes</taxon>
        <taxon>Sordariomycetidae</taxon>
        <taxon>Sordariales</taxon>
        <taxon>Lasiosphaeriaceae</taxon>
        <taxon>Cercophora</taxon>
    </lineage>
</organism>
<sequence>MLLYLPGFIYCVWIFYLGYSASPFNLSLPVVHSKRMITFFFSVSRRRHLATQATWRLLIRSAVPGSYKPKTEKSHIQVA</sequence>
<evidence type="ECO:0000256" key="1">
    <source>
        <dbReference type="SAM" id="Phobius"/>
    </source>
</evidence>
<feature type="transmembrane region" description="Helical" evidence="1">
    <location>
        <begin position="6"/>
        <end position="26"/>
    </location>
</feature>
<reference evidence="2" key="1">
    <citation type="journal article" date="2023" name="Mol. Phylogenet. Evol.">
        <title>Genome-scale phylogeny and comparative genomics of the fungal order Sordariales.</title>
        <authorList>
            <person name="Hensen N."/>
            <person name="Bonometti L."/>
            <person name="Westerberg I."/>
            <person name="Brannstrom I.O."/>
            <person name="Guillou S."/>
            <person name="Cros-Aarteil S."/>
            <person name="Calhoun S."/>
            <person name="Haridas S."/>
            <person name="Kuo A."/>
            <person name="Mondo S."/>
            <person name="Pangilinan J."/>
            <person name="Riley R."/>
            <person name="LaButti K."/>
            <person name="Andreopoulos B."/>
            <person name="Lipzen A."/>
            <person name="Chen C."/>
            <person name="Yan M."/>
            <person name="Daum C."/>
            <person name="Ng V."/>
            <person name="Clum A."/>
            <person name="Steindorff A."/>
            <person name="Ohm R.A."/>
            <person name="Martin F."/>
            <person name="Silar P."/>
            <person name="Natvig D.O."/>
            <person name="Lalanne C."/>
            <person name="Gautier V."/>
            <person name="Ament-Velasquez S.L."/>
            <person name="Kruys A."/>
            <person name="Hutchinson M.I."/>
            <person name="Powell A.J."/>
            <person name="Barry K."/>
            <person name="Miller A.N."/>
            <person name="Grigoriev I.V."/>
            <person name="Debuchy R."/>
            <person name="Gladieux P."/>
            <person name="Hiltunen Thoren M."/>
            <person name="Johannesson H."/>
        </authorList>
    </citation>
    <scope>NUCLEOTIDE SEQUENCE</scope>
    <source>
        <strain evidence="2">SMH4131-1</strain>
    </source>
</reference>
<keyword evidence="1" id="KW-0812">Transmembrane</keyword>
<dbReference type="EMBL" id="JAUEPO010000004">
    <property type="protein sequence ID" value="KAK3324748.1"/>
    <property type="molecule type" value="Genomic_DNA"/>
</dbReference>
<keyword evidence="1" id="KW-1133">Transmembrane helix</keyword>
<name>A0AAE0IGJ7_9PEZI</name>
<evidence type="ECO:0000313" key="3">
    <source>
        <dbReference type="Proteomes" id="UP001286456"/>
    </source>
</evidence>
<reference evidence="2" key="2">
    <citation type="submission" date="2023-06" db="EMBL/GenBank/DDBJ databases">
        <authorList>
            <consortium name="Lawrence Berkeley National Laboratory"/>
            <person name="Haridas S."/>
            <person name="Hensen N."/>
            <person name="Bonometti L."/>
            <person name="Westerberg I."/>
            <person name="Brannstrom I.O."/>
            <person name="Guillou S."/>
            <person name="Cros-Aarteil S."/>
            <person name="Calhoun S."/>
            <person name="Kuo A."/>
            <person name="Mondo S."/>
            <person name="Pangilinan J."/>
            <person name="Riley R."/>
            <person name="Labutti K."/>
            <person name="Andreopoulos B."/>
            <person name="Lipzen A."/>
            <person name="Chen C."/>
            <person name="Yanf M."/>
            <person name="Daum C."/>
            <person name="Ng V."/>
            <person name="Clum A."/>
            <person name="Steindorff A."/>
            <person name="Ohm R."/>
            <person name="Martin F."/>
            <person name="Silar P."/>
            <person name="Natvig D."/>
            <person name="Lalanne C."/>
            <person name="Gautier V."/>
            <person name="Ament-Velasquez S.L."/>
            <person name="Kruys A."/>
            <person name="Hutchinson M.I."/>
            <person name="Powell A.J."/>
            <person name="Barry K."/>
            <person name="Miller A.N."/>
            <person name="Grigoriev I.V."/>
            <person name="Debuchy R."/>
            <person name="Gladieux P."/>
            <person name="Thoren M.H."/>
            <person name="Johannesson H."/>
        </authorList>
    </citation>
    <scope>NUCLEOTIDE SEQUENCE</scope>
    <source>
        <strain evidence="2">SMH4131-1</strain>
    </source>
</reference>
<comment type="caution">
    <text evidence="2">The sequence shown here is derived from an EMBL/GenBank/DDBJ whole genome shotgun (WGS) entry which is preliminary data.</text>
</comment>
<gene>
    <name evidence="2" type="ORF">B0T19DRAFT_429357</name>
</gene>
<dbReference type="AlphaFoldDB" id="A0AAE0IGJ7"/>